<dbReference type="RefSeq" id="XP_026277006.2">
    <property type="nucleotide sequence ID" value="XM_026421221.2"/>
</dbReference>
<evidence type="ECO:0000313" key="5">
    <source>
        <dbReference type="RefSeq" id="XP_052127715.1"/>
    </source>
</evidence>
<feature type="region of interest" description="Disordered" evidence="1">
    <location>
        <begin position="64"/>
        <end position="95"/>
    </location>
</feature>
<organism evidence="3 4">
    <name type="scientific">Frankliniella occidentalis</name>
    <name type="common">Western flower thrips</name>
    <name type="synonym">Euthrips occidentalis</name>
    <dbReference type="NCBI Taxonomy" id="133901"/>
    <lineage>
        <taxon>Eukaryota</taxon>
        <taxon>Metazoa</taxon>
        <taxon>Ecdysozoa</taxon>
        <taxon>Arthropoda</taxon>
        <taxon>Hexapoda</taxon>
        <taxon>Insecta</taxon>
        <taxon>Pterygota</taxon>
        <taxon>Neoptera</taxon>
        <taxon>Paraneoptera</taxon>
        <taxon>Thysanoptera</taxon>
        <taxon>Terebrantia</taxon>
        <taxon>Thripoidea</taxon>
        <taxon>Thripidae</taxon>
        <taxon>Frankliniella</taxon>
    </lineage>
</organism>
<feature type="domain" description="DUF7153" evidence="2">
    <location>
        <begin position="341"/>
        <end position="520"/>
    </location>
</feature>
<evidence type="ECO:0000259" key="2">
    <source>
        <dbReference type="Pfam" id="PF23672"/>
    </source>
</evidence>
<dbReference type="Proteomes" id="UP000504606">
    <property type="component" value="Unplaced"/>
</dbReference>
<dbReference type="AlphaFoldDB" id="A0A6J1SEF5"/>
<dbReference type="KEGG" id="foc:113205560"/>
<dbReference type="Pfam" id="PF23672">
    <property type="entry name" value="DUF7153"/>
    <property type="match status" value="1"/>
</dbReference>
<accession>A0A6J1SEF5</accession>
<evidence type="ECO:0000313" key="4">
    <source>
        <dbReference type="RefSeq" id="XP_026277006.2"/>
    </source>
</evidence>
<evidence type="ECO:0000256" key="1">
    <source>
        <dbReference type="SAM" id="MobiDB-lite"/>
    </source>
</evidence>
<dbReference type="OrthoDB" id="6060890at2759"/>
<evidence type="ECO:0000313" key="3">
    <source>
        <dbReference type="Proteomes" id="UP000504606"/>
    </source>
</evidence>
<feature type="compositionally biased region" description="Low complexity" evidence="1">
    <location>
        <begin position="207"/>
        <end position="217"/>
    </location>
</feature>
<protein>
    <submittedName>
        <fullName evidence="4 5">Uncharacterized protein LOC113205560 isoform X1</fullName>
    </submittedName>
</protein>
<sequence>MPGLPLGLPGWGSSGGGDRRGDRGVQYARIVPEAAQEPTYAYLEMDYGPGSTCGEDCWDDKEPGYGFGKASGRSGRSKGHGTHGKRARDAGYSSLAMPDAERDRGYRTHLFLNPSGCQSCGSAVDEDLPPGAGLPPPPSAAPPAPRRSSVTLIKWPSTKRKSSGSLMGGRFDSLDVSPGAGGPPTPTGSASASAPPSRQVSFNKNGQQQQQQQQPQQGRAATSSLPMSRSEPVSLAHLDRDCFIIPLHAVDRFLPEGVPMPEPGQLGQLNQAGQQQALQGGNGNVKVLEVADPLLSVLLHLMTPMEPLEPALESPLASPHRQQGTACADLVQEVSKGNSAVRGMLLTNMEKNSEFPYISYYVINSAQTDPKEFFRSLRSASLRKFDPRNIRYTANHTLDLFNEVATIARPPFDPGYPSAARRPAPATTGYIVSFYKVFEGDDGRRFEKNWLYWTGARMLYRYLPRSVGLRRITLHKSISQGDKLYLLMVECANFLEDLSAAAVLIPALRARLCGYTGIYRAAPLPAAATPS</sequence>
<dbReference type="RefSeq" id="XP_052127715.1">
    <property type="nucleotide sequence ID" value="XM_052271755.1"/>
</dbReference>
<name>A0A6J1SEF5_FRAOC</name>
<feature type="compositionally biased region" description="Low complexity" evidence="1">
    <location>
        <begin position="187"/>
        <end position="197"/>
    </location>
</feature>
<feature type="compositionally biased region" description="Pro residues" evidence="1">
    <location>
        <begin position="132"/>
        <end position="145"/>
    </location>
</feature>
<dbReference type="InterPro" id="IPR055577">
    <property type="entry name" value="DUF7153"/>
</dbReference>
<dbReference type="PANTHER" id="PTHR22198">
    <property type="entry name" value="FERM DOMAIN-CONTAINING PROTEIN"/>
    <property type="match status" value="1"/>
</dbReference>
<proteinExistence type="predicted"/>
<dbReference type="PANTHER" id="PTHR22198:SF1">
    <property type="entry name" value="FERM DOMAIN-CONTAINING PROTEIN"/>
    <property type="match status" value="1"/>
</dbReference>
<feature type="compositionally biased region" description="Basic residues" evidence="1">
    <location>
        <begin position="75"/>
        <end position="86"/>
    </location>
</feature>
<keyword evidence="3" id="KW-1185">Reference proteome</keyword>
<feature type="region of interest" description="Disordered" evidence="1">
    <location>
        <begin position="122"/>
        <end position="232"/>
    </location>
</feature>
<gene>
    <name evidence="4 5" type="primary">LOC113205560</name>
</gene>
<feature type="region of interest" description="Disordered" evidence="1">
    <location>
        <begin position="1"/>
        <end position="24"/>
    </location>
</feature>
<dbReference type="GeneID" id="113205560"/>
<reference evidence="4 5" key="1">
    <citation type="submission" date="2025-04" db="UniProtKB">
        <authorList>
            <consortium name="RefSeq"/>
        </authorList>
    </citation>
    <scope>IDENTIFICATION</scope>
    <source>
        <tissue evidence="4 5">Whole organism</tissue>
    </source>
</reference>